<proteinExistence type="predicted"/>
<feature type="compositionally biased region" description="Low complexity" evidence="1">
    <location>
        <begin position="721"/>
        <end position="739"/>
    </location>
</feature>
<dbReference type="InterPro" id="IPR013320">
    <property type="entry name" value="ConA-like_dom_sf"/>
</dbReference>
<comment type="caution">
    <text evidence="2">The sequence shown here is derived from an EMBL/GenBank/DDBJ whole genome shotgun (WGS) entry which is preliminary data.</text>
</comment>
<dbReference type="AlphaFoldDB" id="A0A9X2JYA3"/>
<organism evidence="2 3">
    <name type="scientific">Promicromonospora thailandica</name>
    <dbReference type="NCBI Taxonomy" id="765201"/>
    <lineage>
        <taxon>Bacteria</taxon>
        <taxon>Bacillati</taxon>
        <taxon>Actinomycetota</taxon>
        <taxon>Actinomycetes</taxon>
        <taxon>Micrococcales</taxon>
        <taxon>Promicromonosporaceae</taxon>
        <taxon>Promicromonospora</taxon>
    </lineage>
</organism>
<dbReference type="SUPFAM" id="SSF49899">
    <property type="entry name" value="Concanavalin A-like lectins/glucanases"/>
    <property type="match status" value="1"/>
</dbReference>
<evidence type="ECO:0000313" key="2">
    <source>
        <dbReference type="EMBL" id="MCP2264874.1"/>
    </source>
</evidence>
<dbReference type="RefSeq" id="WP_253835701.1">
    <property type="nucleotide sequence ID" value="NZ_JAMTCS010000006.1"/>
</dbReference>
<accession>A0A9X2JYA3</accession>
<evidence type="ECO:0000256" key="1">
    <source>
        <dbReference type="SAM" id="MobiDB-lite"/>
    </source>
</evidence>
<evidence type="ECO:0000313" key="3">
    <source>
        <dbReference type="Proteomes" id="UP001139493"/>
    </source>
</evidence>
<dbReference type="GO" id="GO:0005975">
    <property type="term" value="P:carbohydrate metabolic process"/>
    <property type="evidence" value="ECO:0007669"/>
    <property type="project" value="UniProtKB-ARBA"/>
</dbReference>
<dbReference type="Proteomes" id="UP001139493">
    <property type="component" value="Unassembled WGS sequence"/>
</dbReference>
<reference evidence="2" key="1">
    <citation type="submission" date="2022-06" db="EMBL/GenBank/DDBJ databases">
        <title>Genomic Encyclopedia of Archaeal and Bacterial Type Strains, Phase II (KMG-II): from individual species to whole genera.</title>
        <authorList>
            <person name="Goeker M."/>
        </authorList>
    </citation>
    <scope>NUCLEOTIDE SEQUENCE</scope>
    <source>
        <strain evidence="2">DSM 26652</strain>
    </source>
</reference>
<dbReference type="Gene3D" id="2.60.40.10">
    <property type="entry name" value="Immunoglobulins"/>
    <property type="match status" value="1"/>
</dbReference>
<protein>
    <submittedName>
        <fullName evidence="2">Concanavalin A-like lectin/glucanases superfamily protein</fullName>
    </submittedName>
</protein>
<sequence length="980" mass="103372">MDYSTSAVRQDGDGDGTWAPVDVQVGSDPVASGELAGMLPVTGGVEPLWVNPGGATGAGLPLVVLGAPEERVRMFSASVPPSGASAAVVDDGGRRVTYSFGEGVDLVVSINEAGTTAIPVVRVASQQALTYLAEDILGGSPDLALDFPLEAAVGMQVRAASSGEGFEVVGSDGEIAWESGPPLMWDSAGPTNWDEVGLDSTVSVREAGLGADSSEGADASVADVRLENPLAGDSVAIMDVAVQATSVGGTVTVTPDAEMLADPDVAMPLLLDPKIGAPDPAGWAMVQTYPAWTDTPSWNFSGSEGVGLCDPAAHTECTQRNLQRLLWRFSGLRQGSDGVWLGSLKGSEILRAEFAVSGTHSFDCNPRSVEMYGVSTYLTSSTVWSDVDWGAWLGRWTGTHRDGCAGRTTRAEFNVTGQVRAAANSGLSWISLAMRAAEEGSMNWWKRYNGSSGTLSILFDRPPLPPTADQTEIVPEAGGEPIDCPDTWDGRRQVRDSTPQLRARGGSEPDGTTQVTIRFRVESQDTLEPIWWSDWSEPSAASTWRAATVPGKVGLQSGKTYRWRVQVASTDPVSGHIERTSFLDSPLCFFTVDTSKPAPPKVTSSNYPEGRVAGGVGTPISVVFSANGSADVAHYWYSLNSQTYSERRTPSSLGGAVPAFSIPITRAGLNYIAVYSEDDAHLVSDPTIYEFYVGFAFTTAHWHMNDTGWVDGAAAGSAVNGESTSTAGGLTAAGGVTWTDGASPQGLWPPDPNGQIPDRVADGAWLFNPDPGTQDDIAVSQRPVVNGTESFTVSAFLRADDTSETGAAVTQVPDASETVDGDYRSSFHLGVSTSQACPTDADPGNEGSVAPCWAFWSVRDNKPNSINVASRTPVEAVPGQWTHVVGVYNAAEKSLQAWACPMFAFPAQRPEAGGVGRFEDDSEEPWNPWNVAGRLRLGSGMKNGSTVWPFHGAVDEVRVAAGHIYDEDTLQLICEGASVP</sequence>
<keyword evidence="3" id="KW-1185">Reference proteome</keyword>
<feature type="region of interest" description="Disordered" evidence="1">
    <location>
        <begin position="717"/>
        <end position="752"/>
    </location>
</feature>
<name>A0A9X2JYA3_9MICO</name>
<dbReference type="EMBL" id="JAMTCS010000006">
    <property type="protein sequence ID" value="MCP2264874.1"/>
    <property type="molecule type" value="Genomic_DNA"/>
</dbReference>
<gene>
    <name evidence="2" type="ORF">APR03_002217</name>
</gene>
<dbReference type="Gene3D" id="2.60.120.200">
    <property type="match status" value="1"/>
</dbReference>
<dbReference type="InterPro" id="IPR013783">
    <property type="entry name" value="Ig-like_fold"/>
</dbReference>